<keyword evidence="8" id="KW-0804">Transcription</keyword>
<evidence type="ECO:0000256" key="10">
    <source>
        <dbReference type="PROSITE-ProRule" id="PRU00042"/>
    </source>
</evidence>
<dbReference type="PANTHER" id="PTHR16515:SF49">
    <property type="entry name" value="GASTRULA ZINC FINGER PROTEIN XLCGF49.1-LIKE-RELATED"/>
    <property type="match status" value="1"/>
</dbReference>
<reference evidence="14" key="1">
    <citation type="submission" date="2022-07" db="EMBL/GenBank/DDBJ databases">
        <authorList>
            <person name="Trinca V."/>
            <person name="Uliana J.V.C."/>
            <person name="Torres T.T."/>
            <person name="Ward R.J."/>
            <person name="Monesi N."/>
        </authorList>
    </citation>
    <scope>NUCLEOTIDE SEQUENCE</scope>
    <source>
        <strain evidence="14">HSMRA1968</strain>
        <tissue evidence="14">Whole embryos</tissue>
    </source>
</reference>
<comment type="subcellular location">
    <subcellularLocation>
        <location evidence="1">Nucleus</location>
    </subcellularLocation>
</comment>
<dbReference type="InterPro" id="IPR050331">
    <property type="entry name" value="Zinc_finger"/>
</dbReference>
<dbReference type="FunFam" id="3.30.160.60:FF:000325">
    <property type="entry name" value="ZFP90 zinc finger protein"/>
    <property type="match status" value="1"/>
</dbReference>
<feature type="domain" description="C2H2-type" evidence="12">
    <location>
        <begin position="357"/>
        <end position="384"/>
    </location>
</feature>
<evidence type="ECO:0000256" key="1">
    <source>
        <dbReference type="ARBA" id="ARBA00004123"/>
    </source>
</evidence>
<keyword evidence="9" id="KW-0539">Nucleus</keyword>
<dbReference type="InterPro" id="IPR013087">
    <property type="entry name" value="Znf_C2H2_type"/>
</dbReference>
<feature type="binding site" evidence="11">
    <location>
        <position position="56"/>
    </location>
    <ligand>
        <name>Zn(2+)</name>
        <dbReference type="ChEBI" id="CHEBI:29105"/>
    </ligand>
</feature>
<feature type="domain" description="C2H2-type" evidence="12">
    <location>
        <begin position="301"/>
        <end position="328"/>
    </location>
</feature>
<feature type="domain" description="C2H2-type" evidence="12">
    <location>
        <begin position="385"/>
        <end position="412"/>
    </location>
</feature>
<evidence type="ECO:0000256" key="11">
    <source>
        <dbReference type="PROSITE-ProRule" id="PRU01263"/>
    </source>
</evidence>
<dbReference type="Pfam" id="PF00096">
    <property type="entry name" value="zf-C2H2"/>
    <property type="match status" value="4"/>
</dbReference>
<dbReference type="SUPFAM" id="SSF57667">
    <property type="entry name" value="beta-beta-alpha zinc fingers"/>
    <property type="match status" value="3"/>
</dbReference>
<dbReference type="GO" id="GO:0008270">
    <property type="term" value="F:zinc ion binding"/>
    <property type="evidence" value="ECO:0007669"/>
    <property type="project" value="UniProtKB-UniRule"/>
</dbReference>
<keyword evidence="7" id="KW-0238">DNA-binding</keyword>
<dbReference type="FunFam" id="3.30.160.60:FF:000100">
    <property type="entry name" value="Zinc finger 45-like"/>
    <property type="match status" value="1"/>
</dbReference>
<feature type="domain" description="C2H2-type" evidence="12">
    <location>
        <begin position="329"/>
        <end position="356"/>
    </location>
</feature>
<protein>
    <submittedName>
        <fullName evidence="14">Zinc finger protein</fullName>
    </submittedName>
</protein>
<accession>A0A9Q0MUG4</accession>
<dbReference type="EMBL" id="WJQU01000004">
    <property type="protein sequence ID" value="KAJ6636667.1"/>
    <property type="molecule type" value="Genomic_DNA"/>
</dbReference>
<dbReference type="FunFam" id="3.30.160.60:FF:001498">
    <property type="entry name" value="Zinc finger protein 404"/>
    <property type="match status" value="1"/>
</dbReference>
<feature type="binding site" evidence="11">
    <location>
        <position position="53"/>
    </location>
    <ligand>
        <name>Zn(2+)</name>
        <dbReference type="ChEBI" id="CHEBI:29105"/>
    </ligand>
</feature>
<dbReference type="SUPFAM" id="SSF57716">
    <property type="entry name" value="Glucocorticoid receptor-like (DNA-binding domain)"/>
    <property type="match status" value="1"/>
</dbReference>
<evidence type="ECO:0000256" key="2">
    <source>
        <dbReference type="ARBA" id="ARBA00022723"/>
    </source>
</evidence>
<dbReference type="PROSITE" id="PS51915">
    <property type="entry name" value="ZAD"/>
    <property type="match status" value="1"/>
</dbReference>
<evidence type="ECO:0000256" key="7">
    <source>
        <dbReference type="ARBA" id="ARBA00023125"/>
    </source>
</evidence>
<dbReference type="FunFam" id="3.30.160.60:FF:000634">
    <property type="entry name" value="Zinc finger X-chromosomal protein"/>
    <property type="match status" value="1"/>
</dbReference>
<sequence>MSLLIGWDSICRICLKEGDLSPIFDGDEDVSEKIMLCSSIEVKKGMNFPEQICSNCLSDLDTAHKFRKTCESSDAILSSFVITNTERPTNEVVFSTESGDIYKFRAPSSLKVQRIKREPVTLELTDSEPDPEPDAEMEPVAEANVAPEFEFVEQSTVDYLEGDENLVDEDDNTVYYVEQIREDELEYYEAIEKEASEVEDRSSNDFNKTSSTDATATMAATSKKQFKNVNRPPNKFVPKPESNVMSAEVITKENGKKVYRVKRMFKDETKPLKECAVCGNQYKYQHALDSHMRRHNNEKPFECDICGKAFVINFELNRHKRIHSGEKPYKCQYCDRRFSDFGSRIKHERTHTGERPYKCEICGKAFAYSHVLNSHNLIHTGEKKYHCETCGKRFTKSHHLKAHLNTHEKNKSSKSSTKQLPEARYYTDIMKVITPSSRPADDEEIHIIQEGDIIQSDGLAILESDDMDIKEGISMIFEDGTIVQSQ</sequence>
<evidence type="ECO:0000313" key="14">
    <source>
        <dbReference type="EMBL" id="KAJ6636667.1"/>
    </source>
</evidence>
<feature type="domain" description="ZAD" evidence="13">
    <location>
        <begin position="9"/>
        <end position="80"/>
    </location>
</feature>
<evidence type="ECO:0000256" key="9">
    <source>
        <dbReference type="ARBA" id="ARBA00023242"/>
    </source>
</evidence>
<organism evidence="14 15">
    <name type="scientific">Pseudolycoriella hygida</name>
    <dbReference type="NCBI Taxonomy" id="35572"/>
    <lineage>
        <taxon>Eukaryota</taxon>
        <taxon>Metazoa</taxon>
        <taxon>Ecdysozoa</taxon>
        <taxon>Arthropoda</taxon>
        <taxon>Hexapoda</taxon>
        <taxon>Insecta</taxon>
        <taxon>Pterygota</taxon>
        <taxon>Neoptera</taxon>
        <taxon>Endopterygota</taxon>
        <taxon>Diptera</taxon>
        <taxon>Nematocera</taxon>
        <taxon>Sciaroidea</taxon>
        <taxon>Sciaridae</taxon>
        <taxon>Pseudolycoriella</taxon>
    </lineage>
</organism>
<evidence type="ECO:0000313" key="15">
    <source>
        <dbReference type="Proteomes" id="UP001151699"/>
    </source>
</evidence>
<keyword evidence="4 10" id="KW-0863">Zinc-finger</keyword>
<dbReference type="Proteomes" id="UP001151699">
    <property type="component" value="Chromosome C"/>
</dbReference>
<evidence type="ECO:0000259" key="12">
    <source>
        <dbReference type="PROSITE" id="PS50157"/>
    </source>
</evidence>
<proteinExistence type="predicted"/>
<comment type="caution">
    <text evidence="14">The sequence shown here is derived from an EMBL/GenBank/DDBJ whole genome shotgun (WGS) entry which is preliminary data.</text>
</comment>
<dbReference type="PANTHER" id="PTHR16515">
    <property type="entry name" value="PR DOMAIN ZINC FINGER PROTEIN"/>
    <property type="match status" value="1"/>
</dbReference>
<name>A0A9Q0MUG4_9DIPT</name>
<keyword evidence="15" id="KW-1185">Reference proteome</keyword>
<dbReference type="OrthoDB" id="6077919at2759"/>
<feature type="binding site" evidence="11">
    <location>
        <position position="11"/>
    </location>
    <ligand>
        <name>Zn(2+)</name>
        <dbReference type="ChEBI" id="CHEBI:29105"/>
    </ligand>
</feature>
<keyword evidence="2 11" id="KW-0479">Metal-binding</keyword>
<evidence type="ECO:0000256" key="4">
    <source>
        <dbReference type="ARBA" id="ARBA00022771"/>
    </source>
</evidence>
<dbReference type="Gene3D" id="3.30.160.60">
    <property type="entry name" value="Classic Zinc Finger"/>
    <property type="match status" value="5"/>
</dbReference>
<keyword evidence="6" id="KW-0805">Transcription regulation</keyword>
<dbReference type="InterPro" id="IPR012934">
    <property type="entry name" value="Znf_AD"/>
</dbReference>
<keyword evidence="3" id="KW-0677">Repeat</keyword>
<dbReference type="InterPro" id="IPR036236">
    <property type="entry name" value="Znf_C2H2_sf"/>
</dbReference>
<dbReference type="Pfam" id="PF13912">
    <property type="entry name" value="zf-C2H2_6"/>
    <property type="match status" value="1"/>
</dbReference>
<gene>
    <name evidence="14" type="primary">ZKSCAN3</name>
    <name evidence="14" type="ORF">Bhyg_15259</name>
</gene>
<dbReference type="PROSITE" id="PS50157">
    <property type="entry name" value="ZINC_FINGER_C2H2_2"/>
    <property type="match status" value="5"/>
</dbReference>
<dbReference type="AlphaFoldDB" id="A0A9Q0MUG4"/>
<evidence type="ECO:0000256" key="8">
    <source>
        <dbReference type="ARBA" id="ARBA00023163"/>
    </source>
</evidence>
<dbReference type="SMART" id="SM00868">
    <property type="entry name" value="zf-AD"/>
    <property type="match status" value="1"/>
</dbReference>
<dbReference type="PROSITE" id="PS00028">
    <property type="entry name" value="ZINC_FINGER_C2H2_1"/>
    <property type="match status" value="5"/>
</dbReference>
<feature type="binding site" evidence="11">
    <location>
        <position position="14"/>
    </location>
    <ligand>
        <name>Zn(2+)</name>
        <dbReference type="ChEBI" id="CHEBI:29105"/>
    </ligand>
</feature>
<evidence type="ECO:0000259" key="13">
    <source>
        <dbReference type="PROSITE" id="PS51915"/>
    </source>
</evidence>
<dbReference type="GO" id="GO:0005634">
    <property type="term" value="C:nucleus"/>
    <property type="evidence" value="ECO:0007669"/>
    <property type="project" value="UniProtKB-SubCell"/>
</dbReference>
<evidence type="ECO:0000256" key="3">
    <source>
        <dbReference type="ARBA" id="ARBA00022737"/>
    </source>
</evidence>
<keyword evidence="5 11" id="KW-0862">Zinc</keyword>
<dbReference type="Pfam" id="PF07776">
    <property type="entry name" value="zf-AD"/>
    <property type="match status" value="1"/>
</dbReference>
<evidence type="ECO:0000256" key="5">
    <source>
        <dbReference type="ARBA" id="ARBA00022833"/>
    </source>
</evidence>
<evidence type="ECO:0000256" key="6">
    <source>
        <dbReference type="ARBA" id="ARBA00023015"/>
    </source>
</evidence>
<dbReference type="GO" id="GO:0010468">
    <property type="term" value="P:regulation of gene expression"/>
    <property type="evidence" value="ECO:0007669"/>
    <property type="project" value="TreeGrafter"/>
</dbReference>
<feature type="domain" description="C2H2-type" evidence="12">
    <location>
        <begin position="273"/>
        <end position="300"/>
    </location>
</feature>
<dbReference type="Gene3D" id="3.40.1800.20">
    <property type="match status" value="1"/>
</dbReference>
<dbReference type="SMART" id="SM00355">
    <property type="entry name" value="ZnF_C2H2"/>
    <property type="match status" value="5"/>
</dbReference>
<dbReference type="GO" id="GO:0003677">
    <property type="term" value="F:DNA binding"/>
    <property type="evidence" value="ECO:0007669"/>
    <property type="project" value="UniProtKB-KW"/>
</dbReference>